<keyword evidence="2" id="KW-0269">Exonuclease</keyword>
<dbReference type="RefSeq" id="WP_070078640.1">
    <property type="nucleotide sequence ID" value="NZ_CP017415.1"/>
</dbReference>
<keyword evidence="1" id="KW-0540">Nuclease</keyword>
<dbReference type="InterPro" id="IPR012337">
    <property type="entry name" value="RNaseH-like_sf"/>
</dbReference>
<dbReference type="AlphaFoldDB" id="A0A1D8IP82"/>
<proteinExistence type="predicted"/>
<name>A0A1D8IP82_9GAMM</name>
<dbReference type="GO" id="GO:0003676">
    <property type="term" value="F:nucleic acid binding"/>
    <property type="evidence" value="ECO:0007669"/>
    <property type="project" value="InterPro"/>
</dbReference>
<evidence type="ECO:0000256" key="1">
    <source>
        <dbReference type="ARBA" id="ARBA00022722"/>
    </source>
</evidence>
<evidence type="ECO:0000313" key="4">
    <source>
        <dbReference type="EMBL" id="AOU98276.1"/>
    </source>
</evidence>
<keyword evidence="2" id="KW-0378">Hydrolase</keyword>
<feature type="domain" description="Exonuclease" evidence="3">
    <location>
        <begin position="9"/>
        <end position="51"/>
    </location>
</feature>
<protein>
    <recommendedName>
        <fullName evidence="3">Exonuclease domain-containing protein</fullName>
    </recommendedName>
</protein>
<organism evidence="4 5">
    <name type="scientific">Acidihalobacter yilgarnensis</name>
    <dbReference type="NCBI Taxonomy" id="2819280"/>
    <lineage>
        <taxon>Bacteria</taxon>
        <taxon>Pseudomonadati</taxon>
        <taxon>Pseudomonadota</taxon>
        <taxon>Gammaproteobacteria</taxon>
        <taxon>Chromatiales</taxon>
        <taxon>Ectothiorhodospiraceae</taxon>
        <taxon>Acidihalobacter</taxon>
    </lineage>
</organism>
<gene>
    <name evidence="4" type="ORF">BI364_10165</name>
</gene>
<dbReference type="SUPFAM" id="SSF53098">
    <property type="entry name" value="Ribonuclease H-like"/>
    <property type="match status" value="1"/>
</dbReference>
<dbReference type="InterPro" id="IPR013520">
    <property type="entry name" value="Ribonucl_H"/>
</dbReference>
<reference evidence="5" key="1">
    <citation type="submission" date="2016-09" db="EMBL/GenBank/DDBJ databases">
        <title>Acidihalobacter prosperus F5.</title>
        <authorList>
            <person name="Khaleque H.N."/>
            <person name="Ramsay J.P."/>
            <person name="Kaksonen A.H."/>
            <person name="Boxall N.J."/>
            <person name="Watkin E.L.J."/>
        </authorList>
    </citation>
    <scope>NUCLEOTIDE SEQUENCE [LARGE SCALE GENOMIC DNA]</scope>
    <source>
        <strain evidence="5">F5</strain>
    </source>
</reference>
<sequence length="66" mass="7245">MLFDTTFAVIDCEATGLDLEQDRPVEAAVALLHPDGRIEPTIDTLIDPQIPIVESPPCHLRAVIHD</sequence>
<dbReference type="GO" id="GO:0004527">
    <property type="term" value="F:exonuclease activity"/>
    <property type="evidence" value="ECO:0007669"/>
    <property type="project" value="UniProtKB-KW"/>
</dbReference>
<keyword evidence="5" id="KW-1185">Reference proteome</keyword>
<evidence type="ECO:0000313" key="5">
    <source>
        <dbReference type="Proteomes" id="UP000095401"/>
    </source>
</evidence>
<dbReference type="InterPro" id="IPR036397">
    <property type="entry name" value="RNaseH_sf"/>
</dbReference>
<dbReference type="KEGG" id="aprs:BI364_10165"/>
<dbReference type="Proteomes" id="UP000095401">
    <property type="component" value="Chromosome"/>
</dbReference>
<accession>A0A1D8IP82</accession>
<evidence type="ECO:0000259" key="3">
    <source>
        <dbReference type="Pfam" id="PF00929"/>
    </source>
</evidence>
<dbReference type="Pfam" id="PF00929">
    <property type="entry name" value="RNase_T"/>
    <property type="match status" value="1"/>
</dbReference>
<dbReference type="GO" id="GO:0006259">
    <property type="term" value="P:DNA metabolic process"/>
    <property type="evidence" value="ECO:0007669"/>
    <property type="project" value="UniProtKB-ARBA"/>
</dbReference>
<evidence type="ECO:0000256" key="2">
    <source>
        <dbReference type="ARBA" id="ARBA00022839"/>
    </source>
</evidence>
<dbReference type="Gene3D" id="3.30.420.10">
    <property type="entry name" value="Ribonuclease H-like superfamily/Ribonuclease H"/>
    <property type="match status" value="1"/>
</dbReference>
<dbReference type="EMBL" id="CP017415">
    <property type="protein sequence ID" value="AOU98276.1"/>
    <property type="molecule type" value="Genomic_DNA"/>
</dbReference>